<evidence type="ECO:0000313" key="2">
    <source>
        <dbReference type="Proteomes" id="UP000467700"/>
    </source>
</evidence>
<dbReference type="Gene3D" id="3.80.10.10">
    <property type="entry name" value="Ribonuclease Inhibitor"/>
    <property type="match status" value="1"/>
</dbReference>
<dbReference type="OrthoDB" id="2631350at2759"/>
<proteinExistence type="predicted"/>
<dbReference type="EMBL" id="CACVBS010000039">
    <property type="protein sequence ID" value="CAA7263393.1"/>
    <property type="molecule type" value="Genomic_DNA"/>
</dbReference>
<dbReference type="Proteomes" id="UP000467700">
    <property type="component" value="Unassembled WGS sequence"/>
</dbReference>
<comment type="caution">
    <text evidence="1">The sequence shown here is derived from an EMBL/GenBank/DDBJ whole genome shotgun (WGS) entry which is preliminary data.</text>
</comment>
<reference evidence="1 2" key="1">
    <citation type="submission" date="2020-01" db="EMBL/GenBank/DDBJ databases">
        <authorList>
            <person name="Gupta K D."/>
        </authorList>
    </citation>
    <scope>NUCLEOTIDE SEQUENCE [LARGE SCALE GENOMIC DNA]</scope>
</reference>
<protein>
    <submittedName>
        <fullName evidence="1">Uncharacterized protein</fullName>
    </submittedName>
</protein>
<dbReference type="InterPro" id="IPR032675">
    <property type="entry name" value="LRR_dom_sf"/>
</dbReference>
<gene>
    <name evidence="1" type="ORF">AAE3_LOCUS5692</name>
</gene>
<keyword evidence="2" id="KW-1185">Reference proteome</keyword>
<dbReference type="AlphaFoldDB" id="A0A8S0WIY0"/>
<sequence length="593" mass="66849">MSYNGLSTTFANSSWSFVDNVPTTEEPSPAPPEIVATDPPNPESALKQAISTCDIMSNVFRHMASNPVSDSDEQTSMSRRSLILAAQTCRAFAEPALDSLWAVIPSLVPLLLLLPSLKKVNDKLVLGDIAPQDWERFDLHARRVRVILMKKPHSPVSPYVYLRIPYHKTNALLPGLKEVRIAHLTNHDSIDPSGLFTVLTPDVSLVELNENAVRDSEFFGTFLSFTIVKAPKLQHMILRGDSSVDDKLNSILQFKDLKTVELSLPNVFLPVEFIQELGNLEYLYDLTLDTGKRPKVPLFGHSAYVAGQGRKTRKGQRSSPSVPRPVYRAFSKLRRLHLVGNLESLARTMIYMKLDSLAYFSLEERQDGPTLSEAPTLWAHCFSVLSSTATHSLKTIKITHSTDSYSSHRLSATLISPLLQIKSIENLEITATTLSLNDPELQQMLGVFTKLKVLILPALCHDHSPTLRPLFRPLEICPVLQEISLCVGNTHNYADVEIPRGDGHQALRKLRISSSFGSLTDTQVIRLARLFDRAFPNLEIIEGYGPQEYNESWKRVQEFRQAVQEIRRELERDKYLILREFEYEFAYKTCTIA</sequence>
<accession>A0A8S0WIY0</accession>
<name>A0A8S0WIY0_CYCAE</name>
<evidence type="ECO:0000313" key="1">
    <source>
        <dbReference type="EMBL" id="CAA7263393.1"/>
    </source>
</evidence>
<organism evidence="1 2">
    <name type="scientific">Cyclocybe aegerita</name>
    <name type="common">Black poplar mushroom</name>
    <name type="synonym">Agrocybe aegerita</name>
    <dbReference type="NCBI Taxonomy" id="1973307"/>
    <lineage>
        <taxon>Eukaryota</taxon>
        <taxon>Fungi</taxon>
        <taxon>Dikarya</taxon>
        <taxon>Basidiomycota</taxon>
        <taxon>Agaricomycotina</taxon>
        <taxon>Agaricomycetes</taxon>
        <taxon>Agaricomycetidae</taxon>
        <taxon>Agaricales</taxon>
        <taxon>Agaricineae</taxon>
        <taxon>Bolbitiaceae</taxon>
        <taxon>Cyclocybe</taxon>
    </lineage>
</organism>
<dbReference type="SUPFAM" id="SSF52047">
    <property type="entry name" value="RNI-like"/>
    <property type="match status" value="1"/>
</dbReference>